<comment type="caution">
    <text evidence="6">The sequence shown here is derived from an EMBL/GenBank/DDBJ whole genome shotgun (WGS) entry which is preliminary data.</text>
</comment>
<dbReference type="Pfam" id="PF14309">
    <property type="entry name" value="DUF4378"/>
    <property type="match status" value="1"/>
</dbReference>
<dbReference type="Proteomes" id="UP000095767">
    <property type="component" value="Unassembled WGS sequence"/>
</dbReference>
<feature type="domain" description="DUF3741" evidence="5">
    <location>
        <begin position="55"/>
        <end position="72"/>
    </location>
</feature>
<keyword evidence="2" id="KW-0732">Signal</keyword>
<evidence type="ECO:0008006" key="8">
    <source>
        <dbReference type="Google" id="ProtNLM"/>
    </source>
</evidence>
<feature type="domain" description="DUF3741" evidence="3">
    <location>
        <begin position="154"/>
        <end position="197"/>
    </location>
</feature>
<name>A0A1E5UVB9_9POAL</name>
<evidence type="ECO:0000259" key="5">
    <source>
        <dbReference type="Pfam" id="PF14383"/>
    </source>
</evidence>
<sequence length="765" mass="85391">MWLCHIKRNANSFRCAVLLLCQFGGGGLCSSKRVGSSPIKNFIDDEVSGDVRHASPGIVGRLMGLDTMPSFGVHSHSTYSGTHSQIMSPGSSCDKHGFSGDVPHKRSTDEILEFKDVFEVMEAARMKTQSLSSGCTNIHSGLEKVNSAGMNFVRQKFMDAKCLSTKESFHRSKEFNGALKALVSNKDLLLEFLQESNHVPMKDCTNLSCYPFSAVNRITVLKPSRRNKFVDADIIYPPEDTKRACRAPNGVKHSPRKPCVNHSSQSPEEDTVSFRQNVSRSSFKERIDTHSSPTHIVVLKPCLDKTENMEGAFPLTHEMFQSSYRKPEAPLDYGNATQSPHTEEYMYFRMKALEEGKVDVFLGLPSRSGVARGGGGKESIEIACEVTKQMRRAVKGGIGGNQIFSPDIGPFSWDAQASLLSSMAKLKSSEAYQRSNCCNDAWDSTNCYYSPTYSTKTSIRKEAKKCLSDRWKKTHQYQHPSQDANSFSTLGDTLALSDKEAVEHVFDQCRGKAFTSNPLEESVSHVSSCEDDQPSPVSVLESSLNAEDGCSGGFEKISADLQGKEAKFSVELRMQLRLLKMEATGNAEETELAQSSDDGISASCKPLNEAGQMSDTLWDADERDFAYVLDMLTCLGIQTDEQDFLLNACFLWEYPAGSNVYDVLEKKYRNNILWPQSERRLLFDLTNNALMGMPKKWQSKWEEGILHDVWGRVCRQRKEAECFQEERLMGVGWLDRKDATYQIAGELESMLGEDLLEEIAAELLL</sequence>
<dbReference type="AlphaFoldDB" id="A0A1E5UVB9"/>
<evidence type="ECO:0000259" key="4">
    <source>
        <dbReference type="Pfam" id="PF14309"/>
    </source>
</evidence>
<dbReference type="Pfam" id="PF12552">
    <property type="entry name" value="DUF3741"/>
    <property type="match status" value="1"/>
</dbReference>
<organism evidence="6 7">
    <name type="scientific">Dichanthelium oligosanthes</name>
    <dbReference type="NCBI Taxonomy" id="888268"/>
    <lineage>
        <taxon>Eukaryota</taxon>
        <taxon>Viridiplantae</taxon>
        <taxon>Streptophyta</taxon>
        <taxon>Embryophyta</taxon>
        <taxon>Tracheophyta</taxon>
        <taxon>Spermatophyta</taxon>
        <taxon>Magnoliopsida</taxon>
        <taxon>Liliopsida</taxon>
        <taxon>Poales</taxon>
        <taxon>Poaceae</taxon>
        <taxon>PACMAD clade</taxon>
        <taxon>Panicoideae</taxon>
        <taxon>Panicodae</taxon>
        <taxon>Paniceae</taxon>
        <taxon>Dichantheliinae</taxon>
        <taxon>Dichanthelium</taxon>
    </lineage>
</organism>
<feature type="signal peptide" evidence="2">
    <location>
        <begin position="1"/>
        <end position="29"/>
    </location>
</feature>
<feature type="region of interest" description="Disordered" evidence="1">
    <location>
        <begin position="245"/>
        <end position="273"/>
    </location>
</feature>
<dbReference type="PANTHER" id="PTHR46836">
    <property type="entry name" value="AFADIN"/>
    <property type="match status" value="1"/>
</dbReference>
<reference evidence="6 7" key="1">
    <citation type="submission" date="2016-09" db="EMBL/GenBank/DDBJ databases">
        <title>The draft genome of Dichanthelium oligosanthes: A C3 panicoid grass species.</title>
        <authorList>
            <person name="Studer A.J."/>
            <person name="Schnable J.C."/>
            <person name="Brutnell T.P."/>
        </authorList>
    </citation>
    <scope>NUCLEOTIDE SEQUENCE [LARGE SCALE GENOMIC DNA]</scope>
    <source>
        <strain evidence="7">cv. Kellogg 1175</strain>
        <tissue evidence="6">Leaf</tissue>
    </source>
</reference>
<protein>
    <recommendedName>
        <fullName evidence="8">DUF4378 domain-containing protein</fullName>
    </recommendedName>
</protein>
<gene>
    <name evidence="6" type="ORF">BAE44_0022100</name>
</gene>
<dbReference type="InterPro" id="IPR025486">
    <property type="entry name" value="DUF4378"/>
</dbReference>
<dbReference type="PANTHER" id="PTHR46836:SF4">
    <property type="entry name" value="DUF4378 DOMAIN-CONTAINING PROTEIN"/>
    <property type="match status" value="1"/>
</dbReference>
<proteinExistence type="predicted"/>
<dbReference type="STRING" id="888268.A0A1E5UVB9"/>
<accession>A0A1E5UVB9</accession>
<dbReference type="EMBL" id="LWDX02061731">
    <property type="protein sequence ID" value="OEL16882.1"/>
    <property type="molecule type" value="Genomic_DNA"/>
</dbReference>
<feature type="chain" id="PRO_5009187403" description="DUF4378 domain-containing protein" evidence="2">
    <location>
        <begin position="30"/>
        <end position="765"/>
    </location>
</feature>
<evidence type="ECO:0000313" key="6">
    <source>
        <dbReference type="EMBL" id="OEL16882.1"/>
    </source>
</evidence>
<keyword evidence="7" id="KW-1185">Reference proteome</keyword>
<dbReference type="Pfam" id="PF14383">
    <property type="entry name" value="VARLMGL"/>
    <property type="match status" value="1"/>
</dbReference>
<dbReference type="InterPro" id="IPR022212">
    <property type="entry name" value="DUF3741"/>
</dbReference>
<evidence type="ECO:0000313" key="7">
    <source>
        <dbReference type="Proteomes" id="UP000095767"/>
    </source>
</evidence>
<evidence type="ECO:0000259" key="3">
    <source>
        <dbReference type="Pfam" id="PF12552"/>
    </source>
</evidence>
<feature type="domain" description="DUF4378" evidence="4">
    <location>
        <begin position="624"/>
        <end position="758"/>
    </location>
</feature>
<dbReference type="OrthoDB" id="1925259at2759"/>
<evidence type="ECO:0000256" key="1">
    <source>
        <dbReference type="SAM" id="MobiDB-lite"/>
    </source>
</evidence>
<evidence type="ECO:0000256" key="2">
    <source>
        <dbReference type="SAM" id="SignalP"/>
    </source>
</evidence>
<dbReference type="InterPro" id="IPR032795">
    <property type="entry name" value="DUF3741-assoc"/>
</dbReference>